<dbReference type="InterPro" id="IPR036188">
    <property type="entry name" value="FAD/NAD-bd_sf"/>
</dbReference>
<evidence type="ECO:0000256" key="1">
    <source>
        <dbReference type="ARBA" id="ARBA00001974"/>
    </source>
</evidence>
<evidence type="ECO:0000313" key="8">
    <source>
        <dbReference type="EMBL" id="BAN02690.1"/>
    </source>
</evidence>
<evidence type="ECO:0000256" key="2">
    <source>
        <dbReference type="ARBA" id="ARBA00010790"/>
    </source>
</evidence>
<reference evidence="8 9" key="1">
    <citation type="journal article" date="2013" name="Int. J. Syst. Evol. Microbiol.">
        <title>Ilumatobacter nonamiense sp. nov. and Ilumatobacter coccineum sp. nov., isolated from seashore sand.</title>
        <authorList>
            <person name="Matsumoto A."/>
            <person name="Kasai H."/>
            <person name="Matsuo Y."/>
            <person name="Shizuri Y."/>
            <person name="Ichikawa N."/>
            <person name="Fujita N."/>
            <person name="Omura S."/>
            <person name="Takahashi Y."/>
        </authorList>
    </citation>
    <scope>NUCLEOTIDE SEQUENCE [LARGE SCALE GENOMIC DNA]</scope>
    <source>
        <strain evidence="9">NBRC 103263 / KCTC 29153 / YM16-304</strain>
    </source>
</reference>
<dbReference type="GO" id="GO:0050660">
    <property type="term" value="F:flavin adenine dinucleotide binding"/>
    <property type="evidence" value="ECO:0007669"/>
    <property type="project" value="InterPro"/>
</dbReference>
<dbReference type="InterPro" id="IPR000172">
    <property type="entry name" value="GMC_OxRdtase_N"/>
</dbReference>
<feature type="binding site" evidence="5">
    <location>
        <position position="187"/>
    </location>
    <ligand>
        <name>FAD</name>
        <dbReference type="ChEBI" id="CHEBI:57692"/>
    </ligand>
</feature>
<feature type="binding site" evidence="5">
    <location>
        <position position="388"/>
    </location>
    <ligand>
        <name>substrate</name>
    </ligand>
</feature>
<feature type="binding site" evidence="5">
    <location>
        <begin position="97"/>
        <end position="100"/>
    </location>
    <ligand>
        <name>FAD</name>
        <dbReference type="ChEBI" id="CHEBI:57692"/>
    </ligand>
</feature>
<keyword evidence="4 5" id="KW-0274">FAD</keyword>
<dbReference type="InterPro" id="IPR007867">
    <property type="entry name" value="GMC_OxRtase_C"/>
</dbReference>
<evidence type="ECO:0000313" key="9">
    <source>
        <dbReference type="Proteomes" id="UP000011863"/>
    </source>
</evidence>
<dbReference type="Proteomes" id="UP000011863">
    <property type="component" value="Chromosome"/>
</dbReference>
<gene>
    <name evidence="8" type="ORF">YM304_23760</name>
</gene>
<proteinExistence type="inferred from homology"/>
<keyword evidence="3" id="KW-0285">Flavoprotein</keyword>
<dbReference type="Gene3D" id="3.30.410.40">
    <property type="match status" value="1"/>
</dbReference>
<dbReference type="Pfam" id="PF05199">
    <property type="entry name" value="GMC_oxred_C"/>
    <property type="match status" value="1"/>
</dbReference>
<evidence type="ECO:0000259" key="6">
    <source>
        <dbReference type="Pfam" id="PF00732"/>
    </source>
</evidence>
<protein>
    <submittedName>
        <fullName evidence="8">Putative oxidoreductase</fullName>
    </submittedName>
</protein>
<dbReference type="AlphaFoldDB" id="A0A6C7E8E5"/>
<keyword evidence="9" id="KW-1185">Reference proteome</keyword>
<dbReference type="KEGG" id="aym:YM304_23760"/>
<dbReference type="OrthoDB" id="3659813at2"/>
<dbReference type="RefSeq" id="WP_015441937.1">
    <property type="nucleotide sequence ID" value="NC_020520.1"/>
</dbReference>
<feature type="domain" description="Glucose-methanol-choline oxidoreductase N-terminal" evidence="6">
    <location>
        <begin position="157"/>
        <end position="245"/>
    </location>
</feature>
<dbReference type="Pfam" id="PF00732">
    <property type="entry name" value="GMC_oxred_N"/>
    <property type="match status" value="2"/>
</dbReference>
<evidence type="ECO:0000256" key="5">
    <source>
        <dbReference type="PIRSR" id="PIRSR000137-2"/>
    </source>
</evidence>
<dbReference type="InterPro" id="IPR012132">
    <property type="entry name" value="GMC_OxRdtase"/>
</dbReference>
<dbReference type="Gene3D" id="3.50.50.60">
    <property type="entry name" value="FAD/NAD(P)-binding domain"/>
    <property type="match status" value="2"/>
</dbReference>
<dbReference type="PANTHER" id="PTHR11552:SF147">
    <property type="entry name" value="CHOLINE DEHYDROGENASE, MITOCHONDRIAL"/>
    <property type="match status" value="1"/>
</dbReference>
<evidence type="ECO:0000259" key="7">
    <source>
        <dbReference type="Pfam" id="PF05199"/>
    </source>
</evidence>
<evidence type="ECO:0000256" key="3">
    <source>
        <dbReference type="ARBA" id="ARBA00022630"/>
    </source>
</evidence>
<evidence type="ECO:0000256" key="4">
    <source>
        <dbReference type="ARBA" id="ARBA00022827"/>
    </source>
</evidence>
<feature type="domain" description="Glucose-methanol-choline oxidoreductase N-terminal" evidence="6">
    <location>
        <begin position="13"/>
        <end position="127"/>
    </location>
</feature>
<dbReference type="PIRSF" id="PIRSF000137">
    <property type="entry name" value="Alcohol_oxidase"/>
    <property type="match status" value="1"/>
</dbReference>
<comment type="similarity">
    <text evidence="2">Belongs to the GMC oxidoreductase family.</text>
</comment>
<dbReference type="PANTHER" id="PTHR11552">
    <property type="entry name" value="GLUCOSE-METHANOL-CHOLINE GMC OXIDOREDUCTASE"/>
    <property type="match status" value="1"/>
</dbReference>
<dbReference type="SUPFAM" id="SSF54373">
    <property type="entry name" value="FAD-linked reductases, C-terminal domain"/>
    <property type="match status" value="1"/>
</dbReference>
<organism evidence="8 9">
    <name type="scientific">Ilumatobacter coccineus (strain NBRC 103263 / KCTC 29153 / YM16-304)</name>
    <dbReference type="NCBI Taxonomy" id="1313172"/>
    <lineage>
        <taxon>Bacteria</taxon>
        <taxon>Bacillati</taxon>
        <taxon>Actinomycetota</taxon>
        <taxon>Acidimicrobiia</taxon>
        <taxon>Acidimicrobiales</taxon>
        <taxon>Ilumatobacteraceae</taxon>
        <taxon>Ilumatobacter</taxon>
    </lineage>
</organism>
<comment type="cofactor">
    <cofactor evidence="1 5">
        <name>FAD</name>
        <dbReference type="ChEBI" id="CHEBI:57692"/>
    </cofactor>
</comment>
<dbReference type="GO" id="GO:0016614">
    <property type="term" value="F:oxidoreductase activity, acting on CH-OH group of donors"/>
    <property type="evidence" value="ECO:0007669"/>
    <property type="project" value="InterPro"/>
</dbReference>
<accession>A0A6C7E8E5</accession>
<dbReference type="EMBL" id="AP012057">
    <property type="protein sequence ID" value="BAN02690.1"/>
    <property type="molecule type" value="Genomic_DNA"/>
</dbReference>
<dbReference type="SUPFAM" id="SSF51905">
    <property type="entry name" value="FAD/NAD(P)-binding domain"/>
    <property type="match status" value="1"/>
</dbReference>
<name>A0A6C7E8E5_ILUCY</name>
<sequence>MTTDSGDATLAWVVVGAGSAGCVVARRLVDAGHRVTLVEAGPPLEPGAVPAGIDADNSFAALIDDRWYADLLATRTAGSEPRRYLRGRGVGGSSAVNAMVGLTGDTDLYRSWGWDDAEWYSRHHLLPLAVAGSDELGRVDRALLAASPQARRAPLTRRGGRRVTSAEAYLWSILRNERLDVRADAPVDRVEIDQGSAVGVRLVDGELVPADRVVVCAGAIHSPAILLRSAVDVDGLGEGLQDHPAAALLLELRRGVVGSDHETAIGLSTSTIVDADPIQILALNHLGAEPGPGMLLVANMRPVSASGTVRLAADDPTTEPIVDFDLLSDPADVETLRSGVRMALDLLAHPAFDSIVERVFIDDRGTTTDTLDSDEAIDDWLRSHSADYVHASGTCAIGRVTEHDGSVRGHRNLFVCDASLFPTIPNVNTHVPTTMLAERLVAGWTAERAR</sequence>
<feature type="domain" description="Glucose-methanol-choline oxidoreductase C-terminal" evidence="7">
    <location>
        <begin position="305"/>
        <end position="437"/>
    </location>
</feature>